<evidence type="ECO:0000256" key="4">
    <source>
        <dbReference type="PROSITE-ProRule" id="PRU00283"/>
    </source>
</evidence>
<feature type="non-terminal residue" evidence="7">
    <location>
        <position position="1"/>
    </location>
</feature>
<evidence type="ECO:0000313" key="8">
    <source>
        <dbReference type="Proteomes" id="UP001497512"/>
    </source>
</evidence>
<dbReference type="PROSITE" id="PS50067">
    <property type="entry name" value="KINESIN_MOTOR_2"/>
    <property type="match status" value="1"/>
</dbReference>
<proteinExistence type="inferred from homology"/>
<dbReference type="PANTHER" id="PTHR47968">
    <property type="entry name" value="CENTROMERE PROTEIN E"/>
    <property type="match status" value="1"/>
</dbReference>
<dbReference type="SMART" id="SM00129">
    <property type="entry name" value="KISc"/>
    <property type="match status" value="1"/>
</dbReference>
<dbReference type="EMBL" id="OZ019898">
    <property type="protein sequence ID" value="CAK9229912.1"/>
    <property type="molecule type" value="Genomic_DNA"/>
</dbReference>
<feature type="binding site" evidence="4">
    <location>
        <begin position="97"/>
        <end position="104"/>
    </location>
    <ligand>
        <name>ATP</name>
        <dbReference type="ChEBI" id="CHEBI:30616"/>
    </ligand>
</feature>
<dbReference type="PANTHER" id="PTHR47968:SF67">
    <property type="entry name" value="KINESIN MOTOR DOMAIN-CONTAINING PROTEIN"/>
    <property type="match status" value="1"/>
</dbReference>
<evidence type="ECO:0000313" key="7">
    <source>
        <dbReference type="EMBL" id="CAK9229912.1"/>
    </source>
</evidence>
<accession>A0ABP0UTT5</accession>
<evidence type="ECO:0000256" key="5">
    <source>
        <dbReference type="RuleBase" id="RU000394"/>
    </source>
</evidence>
<dbReference type="PROSITE" id="PS00411">
    <property type="entry name" value="KINESIN_MOTOR_1"/>
    <property type="match status" value="1"/>
</dbReference>
<evidence type="ECO:0000256" key="3">
    <source>
        <dbReference type="ARBA" id="ARBA00023175"/>
    </source>
</evidence>
<keyword evidence="8" id="KW-1185">Reference proteome</keyword>
<reference evidence="7" key="1">
    <citation type="submission" date="2024-02" db="EMBL/GenBank/DDBJ databases">
        <authorList>
            <consortium name="ELIXIR-Norway"/>
            <consortium name="Elixir Norway"/>
        </authorList>
    </citation>
    <scope>NUCLEOTIDE SEQUENCE</scope>
</reference>
<name>A0ABP0UTT5_9BRYO</name>
<dbReference type="PRINTS" id="PR00380">
    <property type="entry name" value="KINESINHEAVY"/>
</dbReference>
<dbReference type="Proteomes" id="UP001497512">
    <property type="component" value="Chromosome 6"/>
</dbReference>
<keyword evidence="5" id="KW-0493">Microtubule</keyword>
<dbReference type="InterPro" id="IPR027417">
    <property type="entry name" value="P-loop_NTPase"/>
</dbReference>
<dbReference type="InterPro" id="IPR056524">
    <property type="entry name" value="KIF6/9_C"/>
</dbReference>
<dbReference type="SUPFAM" id="SSF52540">
    <property type="entry name" value="P-loop containing nucleoside triphosphate hydrolases"/>
    <property type="match status" value="1"/>
</dbReference>
<keyword evidence="3 4" id="KW-0505">Motor protein</keyword>
<evidence type="ECO:0000256" key="1">
    <source>
        <dbReference type="ARBA" id="ARBA00022741"/>
    </source>
</evidence>
<evidence type="ECO:0000256" key="2">
    <source>
        <dbReference type="ARBA" id="ARBA00022840"/>
    </source>
</evidence>
<keyword evidence="1 4" id="KW-0547">Nucleotide-binding</keyword>
<evidence type="ECO:0000259" key="6">
    <source>
        <dbReference type="PROSITE" id="PS50067"/>
    </source>
</evidence>
<keyword evidence="2 4" id="KW-0067">ATP-binding</keyword>
<dbReference type="Gene3D" id="3.40.850.10">
    <property type="entry name" value="Kinesin motor domain"/>
    <property type="match status" value="1"/>
</dbReference>
<dbReference type="InterPro" id="IPR027640">
    <property type="entry name" value="Kinesin-like_fam"/>
</dbReference>
<feature type="domain" description="Kinesin motor" evidence="6">
    <location>
        <begin position="9"/>
        <end position="349"/>
    </location>
</feature>
<dbReference type="InterPro" id="IPR019821">
    <property type="entry name" value="Kinesin_motor_CS"/>
</dbReference>
<sequence>MGGKGFESSIEIFLRMRPINSGAIAPYEVDVDAGTVVWTIPRQASLGMMNHQREHYNFSFTGIFQMESKQDEVFHKVAHKVVVGALDGYNGTIFAYGQTGSGKTYTITGGAERYVDRGIIPRAISLVFSEVAERSEYTYTIHFSYLEVYNEMGYDLLNPDHETKALEDLPKVTLLEDEDSVFHLRNLSQHLATNEEEALNLLFIGDTNRIISSTPMNMASSRSHCIFTAHIVARKAGEDTIRRSKLNLVDLAGSERVWKSGVDGQILREAKYINLSLHFLEQVIVALQERSHGLHRNHIPYRNSMMTSVLRDSLGGNCRTVMIATVTIAQDQLEETISTCRFAQRVAMVSNEVILNEEVDPNLVIKRLKQEIHELKEELMLLRGEDEERPPLTTDECEIIDRQVVAFINDTNPDASLQCGASMMHIRTAFQIFKKLINHSETTKIQGTKGNCVSKSNCLDVSMDPTSHTGLQAQINELQHQLAQRDNEIDILVAFIKKQEAKFGCQIGTSFEHSKGIGTGGELNGLKSTPSPQLVSPRLVQSLETKLESQKIKGCDWTMQMKDPMHHKLEDQKKAFEIFLKKYDKMEAIQENKVLLKTMYMKAKALGEHVNRAHENIDKLKGKIERHRVERARNYLVSTINGDVLEHDFEEDHLLSLIDAEKRDYKQRFSQLRDLKKEIEHLHKLLEQGRVKLQDDFQHYMNDSTHQIPTPTKLTQQACQLSSTDTNMKKVELCKGMTTSCSTSNGVVSPSCKRATHNLEINQFGNNFKSRTSYLGENLCSGTINKS</sequence>
<dbReference type="InterPro" id="IPR036961">
    <property type="entry name" value="Kinesin_motor_dom_sf"/>
</dbReference>
<dbReference type="Pfam" id="PF00225">
    <property type="entry name" value="Kinesin"/>
    <property type="match status" value="1"/>
</dbReference>
<organism evidence="7 8">
    <name type="scientific">Sphagnum troendelagicum</name>
    <dbReference type="NCBI Taxonomy" id="128251"/>
    <lineage>
        <taxon>Eukaryota</taxon>
        <taxon>Viridiplantae</taxon>
        <taxon>Streptophyta</taxon>
        <taxon>Embryophyta</taxon>
        <taxon>Bryophyta</taxon>
        <taxon>Sphagnophytina</taxon>
        <taxon>Sphagnopsida</taxon>
        <taxon>Sphagnales</taxon>
        <taxon>Sphagnaceae</taxon>
        <taxon>Sphagnum</taxon>
    </lineage>
</organism>
<dbReference type="Pfam" id="PF23735">
    <property type="entry name" value="KIF9"/>
    <property type="match status" value="1"/>
</dbReference>
<comment type="similarity">
    <text evidence="4 5">Belongs to the TRAFAC class myosin-kinesin ATPase superfamily. Kinesin family.</text>
</comment>
<gene>
    <name evidence="7" type="ORF">CSSPTR1EN2_LOCUS19970</name>
</gene>
<dbReference type="InterPro" id="IPR001752">
    <property type="entry name" value="Kinesin_motor_dom"/>
</dbReference>
<protein>
    <recommendedName>
        <fullName evidence="5">Kinesin-like protein</fullName>
    </recommendedName>
</protein>